<proteinExistence type="predicted"/>
<evidence type="ECO:0008006" key="4">
    <source>
        <dbReference type="Google" id="ProtNLM"/>
    </source>
</evidence>
<comment type="caution">
    <text evidence="2">The sequence shown here is derived from an EMBL/GenBank/DDBJ whole genome shotgun (WGS) entry which is preliminary data.</text>
</comment>
<dbReference type="AlphaFoldDB" id="A0A919D194"/>
<evidence type="ECO:0000313" key="3">
    <source>
        <dbReference type="Proteomes" id="UP000655443"/>
    </source>
</evidence>
<dbReference type="RefSeq" id="WP_189952040.1">
    <property type="nucleotide sequence ID" value="NZ_BMVG01000005.1"/>
</dbReference>
<evidence type="ECO:0000256" key="1">
    <source>
        <dbReference type="SAM" id="MobiDB-lite"/>
    </source>
</evidence>
<dbReference type="Gene3D" id="3.40.50.300">
    <property type="entry name" value="P-loop containing nucleotide triphosphate hydrolases"/>
    <property type="match status" value="1"/>
</dbReference>
<dbReference type="GO" id="GO:0001517">
    <property type="term" value="F:N-acetylglucosamine 6-O-sulfotransferase activity"/>
    <property type="evidence" value="ECO:0007669"/>
    <property type="project" value="TreeGrafter"/>
</dbReference>
<dbReference type="InterPro" id="IPR051135">
    <property type="entry name" value="Gal/GlcNAc/GalNAc_ST"/>
</dbReference>
<sequence>MDQVSRANTTVVFIGGAGHSGSTLLGLILGTHPAVFYAGEAQKSIYLDNPQAPQRARMCRLCGPDCPVWGALRVADGRELYETLSQHTGRPVVVDSAKPVPWIEQQSGALRGVVPVHLIVLSRDGRAVVNSRARKYPEVTLRRHVADWKMQMRATEELASRWEGGRVCRVRYEELATDPDTVVRRLCSVLGIGFRAGMLDPWSSEHHPLSGNDGTQSLLRRPLNAAQHRRVAPAWSVSPRSRAWYADHPGGIRLDLRWKSEMSAEALATFEKVAGQANRPYAWEPGEGPLTAPGSHERRAEPLPP</sequence>
<dbReference type="InterPro" id="IPR027417">
    <property type="entry name" value="P-loop_NTPase"/>
</dbReference>
<dbReference type="Proteomes" id="UP000655443">
    <property type="component" value="Unassembled WGS sequence"/>
</dbReference>
<reference evidence="2" key="1">
    <citation type="journal article" date="2014" name="Int. J. Syst. Evol. Microbiol.">
        <title>Complete genome sequence of Corynebacterium casei LMG S-19264T (=DSM 44701T), isolated from a smear-ripened cheese.</title>
        <authorList>
            <consortium name="US DOE Joint Genome Institute (JGI-PGF)"/>
            <person name="Walter F."/>
            <person name="Albersmeier A."/>
            <person name="Kalinowski J."/>
            <person name="Ruckert C."/>
        </authorList>
    </citation>
    <scope>NUCLEOTIDE SEQUENCE</scope>
    <source>
        <strain evidence="2">JCM 4714</strain>
    </source>
</reference>
<dbReference type="GO" id="GO:0006044">
    <property type="term" value="P:N-acetylglucosamine metabolic process"/>
    <property type="evidence" value="ECO:0007669"/>
    <property type="project" value="TreeGrafter"/>
</dbReference>
<evidence type="ECO:0000313" key="2">
    <source>
        <dbReference type="EMBL" id="GHE02831.1"/>
    </source>
</evidence>
<reference evidence="2" key="2">
    <citation type="submission" date="2020-09" db="EMBL/GenBank/DDBJ databases">
        <authorList>
            <person name="Sun Q."/>
            <person name="Ohkuma M."/>
        </authorList>
    </citation>
    <scope>NUCLEOTIDE SEQUENCE</scope>
    <source>
        <strain evidence="2">JCM 4714</strain>
    </source>
</reference>
<dbReference type="EMBL" id="BMVG01000005">
    <property type="protein sequence ID" value="GHE02831.1"/>
    <property type="molecule type" value="Genomic_DNA"/>
</dbReference>
<name>A0A919D194_9ACTN</name>
<dbReference type="PANTHER" id="PTHR10704:SF44">
    <property type="entry name" value="LD35051P-RELATED"/>
    <property type="match status" value="1"/>
</dbReference>
<feature type="compositionally biased region" description="Basic and acidic residues" evidence="1">
    <location>
        <begin position="295"/>
        <end position="305"/>
    </location>
</feature>
<organism evidence="2 3">
    <name type="scientific">Streptomyces alanosinicus</name>
    <dbReference type="NCBI Taxonomy" id="68171"/>
    <lineage>
        <taxon>Bacteria</taxon>
        <taxon>Bacillati</taxon>
        <taxon>Actinomycetota</taxon>
        <taxon>Actinomycetes</taxon>
        <taxon>Kitasatosporales</taxon>
        <taxon>Streptomycetaceae</taxon>
        <taxon>Streptomyces</taxon>
    </lineage>
</organism>
<dbReference type="GO" id="GO:0006790">
    <property type="term" value="P:sulfur compound metabolic process"/>
    <property type="evidence" value="ECO:0007669"/>
    <property type="project" value="TreeGrafter"/>
</dbReference>
<protein>
    <recommendedName>
        <fullName evidence="4">Sulfotransferase</fullName>
    </recommendedName>
</protein>
<dbReference type="Pfam" id="PF13469">
    <property type="entry name" value="Sulfotransfer_3"/>
    <property type="match status" value="1"/>
</dbReference>
<feature type="region of interest" description="Disordered" evidence="1">
    <location>
        <begin position="278"/>
        <end position="305"/>
    </location>
</feature>
<keyword evidence="3" id="KW-1185">Reference proteome</keyword>
<gene>
    <name evidence="2" type="ORF">GCM10010339_27560</name>
</gene>
<dbReference type="PANTHER" id="PTHR10704">
    <property type="entry name" value="CARBOHYDRATE SULFOTRANSFERASE"/>
    <property type="match status" value="1"/>
</dbReference>
<accession>A0A919D194</accession>
<dbReference type="SUPFAM" id="SSF52540">
    <property type="entry name" value="P-loop containing nucleoside triphosphate hydrolases"/>
    <property type="match status" value="1"/>
</dbReference>